<dbReference type="CDD" id="cd00077">
    <property type="entry name" value="HDc"/>
    <property type="match status" value="1"/>
</dbReference>
<evidence type="ECO:0000313" key="6">
    <source>
        <dbReference type="EMBL" id="OQA60011.1"/>
    </source>
</evidence>
<keyword evidence="6" id="KW-0378">Hydrolase</keyword>
<dbReference type="InterPro" id="IPR001610">
    <property type="entry name" value="PAC"/>
</dbReference>
<dbReference type="InterPro" id="IPR043128">
    <property type="entry name" value="Rev_trsase/Diguanyl_cyclase"/>
</dbReference>
<feature type="transmembrane region" description="Helical" evidence="1">
    <location>
        <begin position="206"/>
        <end position="223"/>
    </location>
</feature>
<feature type="transmembrane region" description="Helical" evidence="1">
    <location>
        <begin position="71"/>
        <end position="94"/>
    </location>
</feature>
<sequence length="759" mass="88168">MINCYAKKILEIIPKEYQLIIGEIVLIGVFFFVASPSTLFFHSTMGVMSLLIAYNILFLGTNYLRLSSQPFIFSISILSIFYILIDFIRIFLFWRNPFLLRNIIDLTIQLWLIARFAECAIFLIGFLAWFKRYRFLYLGLIYLGLVIFLFCSSFLWNIFPQSYQPGLGLTNFSLVSEYIISAFIYITLSILLFWKKKISVSVLRPLIISLILSIGAEVVFTMLRNQYGFMIEWRVTVKFLSLLFISQAVVQTIQNRSGKTRLSNYWWSHFKQNSQPQGETDDSKLGQVSFSPDNFNLPNHIQSLVDNAQDLLFRFQTVEPMKLEYINPAVERIIGFTPSEFYADPTLFIQRVFPEDRPLLDLYLKNPTALDKPLAIRMIRKDGTTIWMEHKYVPVYNRRKKTIAIEGIARDITERKIAEEKIRYISFHDPLTGLYNRAFFEEEISRQNFPENHPIGIILGDVNEIHLVNERFGHQEGDRILIDTANILKRVSRNQDILARWDEDEFILLIPQVDNEYLQFTVESIQKELHNIETNPLQVSISFGYAVKENQDRLITEVIETAEGWMYWNKLTRSNELSQDLVTAIEKSLRKITQETETHSDRLKKITQKIGQELGFSQEELHHLNLLARLHDLGKIATPKSILNKSGLLSPKEWDMVKRHPKIGYQIALNFSELTPIAEAILFHHERWDGTGYPQGLKGNAIPLLSRVVAIADTYDVLVDGRTYKKPISKKEALNEIKKGAGYQFDPHLVEVFLRVMSQ</sequence>
<gene>
    <name evidence="6" type="primary">rpfG_5</name>
    <name evidence="6" type="ORF">BWY41_00709</name>
</gene>
<evidence type="ECO:0000259" key="2">
    <source>
        <dbReference type="PROSITE" id="PS50112"/>
    </source>
</evidence>
<dbReference type="PROSITE" id="PS50113">
    <property type="entry name" value="PAC"/>
    <property type="match status" value="1"/>
</dbReference>
<reference evidence="6" key="1">
    <citation type="submission" date="2017-02" db="EMBL/GenBank/DDBJ databases">
        <title>Delving into the versatile metabolic prowess of the omnipresent phylum Bacteroidetes.</title>
        <authorList>
            <person name="Nobu M.K."/>
            <person name="Mei R."/>
            <person name="Narihiro T."/>
            <person name="Kuroda K."/>
            <person name="Liu W.-T."/>
        </authorList>
    </citation>
    <scope>NUCLEOTIDE SEQUENCE</scope>
    <source>
        <strain evidence="6">ADurb.Bin276</strain>
    </source>
</reference>
<dbReference type="CDD" id="cd00130">
    <property type="entry name" value="PAS"/>
    <property type="match status" value="1"/>
</dbReference>
<feature type="transmembrane region" description="Helical" evidence="1">
    <location>
        <begin position="135"/>
        <end position="158"/>
    </location>
</feature>
<feature type="domain" description="GGDEF" evidence="4">
    <location>
        <begin position="453"/>
        <end position="587"/>
    </location>
</feature>
<dbReference type="EC" id="3.1.4.52" evidence="6"/>
<proteinExistence type="predicted"/>
<organism evidence="6">
    <name type="scientific">Candidatus Atribacter allofermentans</name>
    <dbReference type="NCBI Taxonomy" id="1852833"/>
    <lineage>
        <taxon>Bacteria</taxon>
        <taxon>Pseudomonadati</taxon>
        <taxon>Atribacterota</taxon>
        <taxon>Atribacteria</taxon>
        <taxon>Atribacterales</taxon>
        <taxon>Atribacteraceae</taxon>
        <taxon>Atribacter</taxon>
    </lineage>
</organism>
<dbReference type="PROSITE" id="PS51832">
    <property type="entry name" value="HD_GYP"/>
    <property type="match status" value="1"/>
</dbReference>
<dbReference type="AlphaFoldDB" id="A0A1V5T0R3"/>
<feature type="domain" description="PAS" evidence="2">
    <location>
        <begin position="297"/>
        <end position="357"/>
    </location>
</feature>
<dbReference type="Gene3D" id="3.30.450.20">
    <property type="entry name" value="PAS domain"/>
    <property type="match status" value="1"/>
</dbReference>
<dbReference type="InterPro" id="IPR003607">
    <property type="entry name" value="HD/PDEase_dom"/>
</dbReference>
<feature type="transmembrane region" description="Helical" evidence="1">
    <location>
        <begin position="40"/>
        <end position="59"/>
    </location>
</feature>
<feature type="transmembrane region" description="Helical" evidence="1">
    <location>
        <begin position="17"/>
        <end position="34"/>
    </location>
</feature>
<dbReference type="Pfam" id="PF17159">
    <property type="entry name" value="MASE3"/>
    <property type="match status" value="1"/>
</dbReference>
<accession>A0A1V5T0R3</accession>
<dbReference type="NCBIfam" id="TIGR00229">
    <property type="entry name" value="sensory_box"/>
    <property type="match status" value="1"/>
</dbReference>
<feature type="transmembrane region" description="Helical" evidence="1">
    <location>
        <begin position="178"/>
        <end position="194"/>
    </location>
</feature>
<dbReference type="SUPFAM" id="SSF55785">
    <property type="entry name" value="PYP-like sensor domain (PAS domain)"/>
    <property type="match status" value="1"/>
</dbReference>
<dbReference type="Pfam" id="PF00990">
    <property type="entry name" value="GGDEF"/>
    <property type="match status" value="1"/>
</dbReference>
<evidence type="ECO:0000259" key="4">
    <source>
        <dbReference type="PROSITE" id="PS50887"/>
    </source>
</evidence>
<dbReference type="InterPro" id="IPR000160">
    <property type="entry name" value="GGDEF_dom"/>
</dbReference>
<keyword evidence="1" id="KW-1133">Transmembrane helix</keyword>
<dbReference type="GO" id="GO:0071111">
    <property type="term" value="F:cyclic-guanylate-specific phosphodiesterase activity"/>
    <property type="evidence" value="ECO:0007669"/>
    <property type="project" value="UniProtKB-EC"/>
</dbReference>
<dbReference type="Proteomes" id="UP000485569">
    <property type="component" value="Unassembled WGS sequence"/>
</dbReference>
<feature type="domain" description="HD-GYP" evidence="5">
    <location>
        <begin position="574"/>
        <end position="759"/>
    </location>
</feature>
<dbReference type="InterPro" id="IPR029787">
    <property type="entry name" value="Nucleotide_cyclase"/>
</dbReference>
<dbReference type="Gene3D" id="3.30.70.270">
    <property type="match status" value="1"/>
</dbReference>
<name>A0A1V5T0R3_9BACT</name>
<evidence type="ECO:0000259" key="3">
    <source>
        <dbReference type="PROSITE" id="PS50113"/>
    </source>
</evidence>
<dbReference type="PROSITE" id="PS50112">
    <property type="entry name" value="PAS"/>
    <property type="match status" value="1"/>
</dbReference>
<dbReference type="CDD" id="cd01949">
    <property type="entry name" value="GGDEF"/>
    <property type="match status" value="1"/>
</dbReference>
<dbReference type="InterPro" id="IPR000014">
    <property type="entry name" value="PAS"/>
</dbReference>
<dbReference type="Pfam" id="PF08447">
    <property type="entry name" value="PAS_3"/>
    <property type="match status" value="1"/>
</dbReference>
<protein>
    <submittedName>
        <fullName evidence="6">Cyclic di-GMP phosphodiesterase response regulator RpfG</fullName>
        <ecNumber evidence="6">3.1.4.52</ecNumber>
    </submittedName>
</protein>
<dbReference type="InterPro" id="IPR033425">
    <property type="entry name" value="MASE3"/>
</dbReference>
<dbReference type="EMBL" id="MWBQ01000042">
    <property type="protein sequence ID" value="OQA60011.1"/>
    <property type="molecule type" value="Genomic_DNA"/>
</dbReference>
<dbReference type="Gene3D" id="1.10.3210.10">
    <property type="entry name" value="Hypothetical protein af1432"/>
    <property type="match status" value="1"/>
</dbReference>
<dbReference type="NCBIfam" id="TIGR00254">
    <property type="entry name" value="GGDEF"/>
    <property type="match status" value="1"/>
</dbReference>
<dbReference type="SMART" id="SM00267">
    <property type="entry name" value="GGDEF"/>
    <property type="match status" value="1"/>
</dbReference>
<dbReference type="SMART" id="SM00086">
    <property type="entry name" value="PAC"/>
    <property type="match status" value="1"/>
</dbReference>
<feature type="transmembrane region" description="Helical" evidence="1">
    <location>
        <begin position="106"/>
        <end position="128"/>
    </location>
</feature>
<dbReference type="PANTHER" id="PTHR43155">
    <property type="entry name" value="CYCLIC DI-GMP PHOSPHODIESTERASE PA4108-RELATED"/>
    <property type="match status" value="1"/>
</dbReference>
<feature type="domain" description="PAC" evidence="3">
    <location>
        <begin position="372"/>
        <end position="424"/>
    </location>
</feature>
<dbReference type="InterPro" id="IPR013655">
    <property type="entry name" value="PAS_fold_3"/>
</dbReference>
<evidence type="ECO:0000256" key="1">
    <source>
        <dbReference type="SAM" id="Phobius"/>
    </source>
</evidence>
<evidence type="ECO:0000259" key="5">
    <source>
        <dbReference type="PROSITE" id="PS51832"/>
    </source>
</evidence>
<dbReference type="Pfam" id="PF13487">
    <property type="entry name" value="HD_5"/>
    <property type="match status" value="1"/>
</dbReference>
<keyword evidence="1" id="KW-0472">Membrane</keyword>
<dbReference type="InterPro" id="IPR000700">
    <property type="entry name" value="PAS-assoc_C"/>
</dbReference>
<dbReference type="SUPFAM" id="SSF55073">
    <property type="entry name" value="Nucleotide cyclase"/>
    <property type="match status" value="1"/>
</dbReference>
<comment type="caution">
    <text evidence="6">The sequence shown here is derived from an EMBL/GenBank/DDBJ whole genome shotgun (WGS) entry which is preliminary data.</text>
</comment>
<dbReference type="InterPro" id="IPR037522">
    <property type="entry name" value="HD_GYP_dom"/>
</dbReference>
<dbReference type="SUPFAM" id="SSF109604">
    <property type="entry name" value="HD-domain/PDEase-like"/>
    <property type="match status" value="1"/>
</dbReference>
<dbReference type="PROSITE" id="PS50887">
    <property type="entry name" value="GGDEF"/>
    <property type="match status" value="1"/>
</dbReference>
<dbReference type="PANTHER" id="PTHR43155:SF2">
    <property type="entry name" value="CYCLIC DI-GMP PHOSPHODIESTERASE PA4108"/>
    <property type="match status" value="1"/>
</dbReference>
<dbReference type="InterPro" id="IPR035965">
    <property type="entry name" value="PAS-like_dom_sf"/>
</dbReference>
<keyword evidence="1" id="KW-0812">Transmembrane</keyword>